<dbReference type="Proteomes" id="UP000002669">
    <property type="component" value="Unassembled WGS sequence"/>
</dbReference>
<dbReference type="PANTHER" id="PTHR48104:SF30">
    <property type="entry name" value="METACASPASE-1"/>
    <property type="match status" value="1"/>
</dbReference>
<dbReference type="HOGENOM" id="CLU_016732_1_0_1"/>
<protein>
    <recommendedName>
        <fullName evidence="3">Peptidase C14 caspase domain-containing protein</fullName>
    </recommendedName>
</protein>
<gene>
    <name evidence="4" type="ORF">MGYG_08598</name>
</gene>
<dbReference type="OMA" id="PLYMAIF"/>
<name>E4V6F9_ARTGP</name>
<dbReference type="VEuPathDB" id="FungiDB:MGYG_08598"/>
<evidence type="ECO:0000256" key="1">
    <source>
        <dbReference type="ARBA" id="ARBA00009005"/>
    </source>
</evidence>
<evidence type="ECO:0000256" key="2">
    <source>
        <dbReference type="SAM" id="MobiDB-lite"/>
    </source>
</evidence>
<dbReference type="GO" id="GO:0004197">
    <property type="term" value="F:cysteine-type endopeptidase activity"/>
    <property type="evidence" value="ECO:0007669"/>
    <property type="project" value="InterPro"/>
</dbReference>
<sequence>MATPTDVSVHWAILVGVNFYRNHRCLEGAVRDVRRIKEYLESGQNPVRVRTLTADSPGESDRNSPAGDELSWPTSDNLKLSFREVLDNAKPGDYLYIHYSGHGALTPPTRPPNGNEDTGDVALVLFDNFCGSSLFRGYLLAKWMSKFVDNQINVTLVLDCCFSGSVVRNSYPPDSGIRCIDTTPEQAETHIGTRSAWRDTYALPDWLINPDGYTILSACGPHEVAKELRLGDDKDGRREKYGALSFFLIDALTTLRKHGVVPSHYSLYQQLCVTFHAAWPSQHPMRYGAKNFGFFEKLGSKERGFYSILQENNRLWLMAGRAHGVHLGDEYALYPPYVREDSFMDTSQASARARISVVHGLRSELEERTGSPSHSHKADTGWKAKPLPRMISRNVNVNVQVTADILNGNSKCGAKNDRGDLLQLSAEEDESQPYMFYVARDEGNYQILGSSYQVVLGIPPVSFDNERAIEIIMGYLEHLAAFKYFEGIENHNVNTAFTQSFSLDLLNTASENVSSRAQVKHKDQLTLRINNFSDIPLYIAIFAMGPSWDIQNLLQQSGMEYIVVQPKGSKKKSFIASVPSYFQAQGWLNCEDIIKVFVTVQPTSFEPHILRKIYETEESMRLPSSGLTSSDFLSSLMQFRESDFDDCWVTKNFIIHTASK</sequence>
<dbReference type="Pfam" id="PF00656">
    <property type="entry name" value="Peptidase_C14"/>
    <property type="match status" value="1"/>
</dbReference>
<keyword evidence="5" id="KW-1185">Reference proteome</keyword>
<organism evidence="5">
    <name type="scientific">Arthroderma gypseum (strain ATCC MYA-4604 / CBS 118893)</name>
    <name type="common">Microsporum gypseum</name>
    <dbReference type="NCBI Taxonomy" id="535722"/>
    <lineage>
        <taxon>Eukaryota</taxon>
        <taxon>Fungi</taxon>
        <taxon>Dikarya</taxon>
        <taxon>Ascomycota</taxon>
        <taxon>Pezizomycotina</taxon>
        <taxon>Eurotiomycetes</taxon>
        <taxon>Eurotiomycetidae</taxon>
        <taxon>Onygenales</taxon>
        <taxon>Arthrodermataceae</taxon>
        <taxon>Nannizzia</taxon>
    </lineage>
</organism>
<dbReference type="AlphaFoldDB" id="E4V6F9"/>
<dbReference type="Gene3D" id="3.40.50.1460">
    <property type="match status" value="1"/>
</dbReference>
<dbReference type="PANTHER" id="PTHR48104">
    <property type="entry name" value="METACASPASE-4"/>
    <property type="match status" value="1"/>
</dbReference>
<dbReference type="OrthoDB" id="3223806at2759"/>
<dbReference type="EMBL" id="DS989831">
    <property type="protein sequence ID" value="EFQ96675.1"/>
    <property type="molecule type" value="Genomic_DNA"/>
</dbReference>
<evidence type="ECO:0000259" key="3">
    <source>
        <dbReference type="Pfam" id="PF00656"/>
    </source>
</evidence>
<dbReference type="eggNOG" id="KOG1546">
    <property type="taxonomic scope" value="Eukaryota"/>
</dbReference>
<comment type="similarity">
    <text evidence="1">Belongs to the peptidase C14B family.</text>
</comment>
<feature type="domain" description="Peptidase C14 caspase" evidence="3">
    <location>
        <begin position="10"/>
        <end position="257"/>
    </location>
</feature>
<evidence type="ECO:0000313" key="4">
    <source>
        <dbReference type="EMBL" id="EFQ96675.1"/>
    </source>
</evidence>
<dbReference type="InParanoid" id="E4V6F9"/>
<dbReference type="InterPro" id="IPR011600">
    <property type="entry name" value="Pept_C14_caspase"/>
</dbReference>
<accession>E4V6F9</accession>
<dbReference type="GeneID" id="10024272"/>
<dbReference type="RefSeq" id="XP_003169052.1">
    <property type="nucleotide sequence ID" value="XM_003169004.1"/>
</dbReference>
<reference evidence="5" key="1">
    <citation type="journal article" date="2012" name="MBio">
        <title>Comparative genome analysis of Trichophyton rubrum and related dermatophytes reveals candidate genes involved in infection.</title>
        <authorList>
            <person name="Martinez D.A."/>
            <person name="Oliver B.G."/>
            <person name="Graeser Y."/>
            <person name="Goldberg J.M."/>
            <person name="Li W."/>
            <person name="Martinez-Rossi N.M."/>
            <person name="Monod M."/>
            <person name="Shelest E."/>
            <person name="Barton R.C."/>
            <person name="Birch E."/>
            <person name="Brakhage A.A."/>
            <person name="Chen Z."/>
            <person name="Gurr S.J."/>
            <person name="Heiman D."/>
            <person name="Heitman J."/>
            <person name="Kosti I."/>
            <person name="Rossi A."/>
            <person name="Saif S."/>
            <person name="Samalova M."/>
            <person name="Saunders C.W."/>
            <person name="Shea T."/>
            <person name="Summerbell R.C."/>
            <person name="Xu J."/>
            <person name="Young S."/>
            <person name="Zeng Q."/>
            <person name="Birren B.W."/>
            <person name="Cuomo C.A."/>
            <person name="White T.C."/>
        </authorList>
    </citation>
    <scope>NUCLEOTIDE SEQUENCE [LARGE SCALE GENOMIC DNA]</scope>
    <source>
        <strain evidence="5">ATCC MYA-4604 / CBS 118893</strain>
    </source>
</reference>
<evidence type="ECO:0000313" key="5">
    <source>
        <dbReference type="Proteomes" id="UP000002669"/>
    </source>
</evidence>
<proteinExistence type="inferred from homology"/>
<dbReference type="InterPro" id="IPR050452">
    <property type="entry name" value="Metacaspase"/>
</dbReference>
<dbReference type="GO" id="GO:0005737">
    <property type="term" value="C:cytoplasm"/>
    <property type="evidence" value="ECO:0007669"/>
    <property type="project" value="TreeGrafter"/>
</dbReference>
<dbReference type="GO" id="GO:0006508">
    <property type="term" value="P:proteolysis"/>
    <property type="evidence" value="ECO:0007669"/>
    <property type="project" value="InterPro"/>
</dbReference>
<feature type="region of interest" description="Disordered" evidence="2">
    <location>
        <begin position="48"/>
        <end position="72"/>
    </location>
</feature>